<evidence type="ECO:0000256" key="4">
    <source>
        <dbReference type="ARBA" id="ARBA00007637"/>
    </source>
</evidence>
<dbReference type="Proteomes" id="UP000316545">
    <property type="component" value="Unassembled WGS sequence"/>
</dbReference>
<dbReference type="GO" id="GO:0033499">
    <property type="term" value="P:galactose catabolic process via UDP-galactose, Leloir pathway"/>
    <property type="evidence" value="ECO:0007669"/>
    <property type="project" value="TreeGrafter"/>
</dbReference>
<dbReference type="EC" id="5.1.3.2" evidence="5 10"/>
<dbReference type="GO" id="GO:0003978">
    <property type="term" value="F:UDP-glucose 4-epimerase activity"/>
    <property type="evidence" value="ECO:0007669"/>
    <property type="project" value="UniProtKB-UniRule"/>
</dbReference>
<keyword evidence="9 10" id="KW-0119">Carbohydrate metabolism</keyword>
<evidence type="ECO:0000256" key="10">
    <source>
        <dbReference type="RuleBase" id="RU366046"/>
    </source>
</evidence>
<dbReference type="NCBIfam" id="TIGR01179">
    <property type="entry name" value="galE"/>
    <property type="match status" value="1"/>
</dbReference>
<accession>A0A560FXG7</accession>
<dbReference type="Gene3D" id="3.40.50.720">
    <property type="entry name" value="NAD(P)-binding Rossmann-like Domain"/>
    <property type="match status" value="1"/>
</dbReference>
<name>A0A560FXG7_9PROT</name>
<evidence type="ECO:0000256" key="5">
    <source>
        <dbReference type="ARBA" id="ARBA00013189"/>
    </source>
</evidence>
<keyword evidence="14" id="KW-1185">Reference proteome</keyword>
<sequence>MNKILVTGGAGFVGSHTCKSLAAAGFLPVTYDDLSNGVRDAVRWGPFEQGHLEDEARLATVMQAHRPIAVIHFAAFIEAGQSVREPARFYRNNVGGALALLRVMRAHQLDKIIFSSTAAVYGDPQFTPIPEHHPLAPVNPYGRSKLMTESILSDMDAAHGMRHVVLRYFNACGADPDGELRENHQPETHLIPLALQAAYGQRADIAVFGTDYPTPDGTCVRDYVHVTDLASAHVLALKRLLADGASLTANLGTGRGYSVREVIAAVAAVTARDVPIRLAERRPGDPAILVADATVARRELGWSPKFPELTQQVQHAAVSFGYPTTDGGEHGEHRQAVSPCTAVPH</sequence>
<evidence type="ECO:0000313" key="13">
    <source>
        <dbReference type="EMBL" id="TWB26323.1"/>
    </source>
</evidence>
<feature type="region of interest" description="Disordered" evidence="11">
    <location>
        <begin position="322"/>
        <end position="345"/>
    </location>
</feature>
<comment type="similarity">
    <text evidence="4 10">Belongs to the NAD(P)-dependent epimerase/dehydratase family.</text>
</comment>
<dbReference type="PANTHER" id="PTHR43725">
    <property type="entry name" value="UDP-GLUCOSE 4-EPIMERASE"/>
    <property type="match status" value="1"/>
</dbReference>
<dbReference type="CDD" id="cd05247">
    <property type="entry name" value="UDP_G4E_1_SDR_e"/>
    <property type="match status" value="1"/>
</dbReference>
<evidence type="ECO:0000256" key="3">
    <source>
        <dbReference type="ARBA" id="ARBA00004947"/>
    </source>
</evidence>
<gene>
    <name evidence="13" type="ORF">FBZ88_10887</name>
</gene>
<comment type="cofactor">
    <cofactor evidence="2 10">
        <name>NAD(+)</name>
        <dbReference type="ChEBI" id="CHEBI:57540"/>
    </cofactor>
</comment>
<protein>
    <recommendedName>
        <fullName evidence="6 10">UDP-glucose 4-epimerase</fullName>
        <ecNumber evidence="5 10">5.1.3.2</ecNumber>
    </recommendedName>
</protein>
<comment type="catalytic activity">
    <reaction evidence="1 10">
        <text>UDP-alpha-D-glucose = UDP-alpha-D-galactose</text>
        <dbReference type="Rhea" id="RHEA:22168"/>
        <dbReference type="ChEBI" id="CHEBI:58885"/>
        <dbReference type="ChEBI" id="CHEBI:66914"/>
        <dbReference type="EC" id="5.1.3.2"/>
    </reaction>
</comment>
<keyword evidence="8 10" id="KW-0413">Isomerase</keyword>
<proteinExistence type="inferred from homology"/>
<dbReference type="AlphaFoldDB" id="A0A560FXG7"/>
<comment type="caution">
    <text evidence="13">The sequence shown here is derived from an EMBL/GenBank/DDBJ whole genome shotgun (WGS) entry which is preliminary data.</text>
</comment>
<evidence type="ECO:0000256" key="7">
    <source>
        <dbReference type="ARBA" id="ARBA00023027"/>
    </source>
</evidence>
<feature type="domain" description="NAD-dependent epimerase/dehydratase" evidence="12">
    <location>
        <begin position="4"/>
        <end position="243"/>
    </location>
</feature>
<dbReference type="Gene3D" id="3.90.25.10">
    <property type="entry name" value="UDP-galactose 4-epimerase, domain 1"/>
    <property type="match status" value="1"/>
</dbReference>
<dbReference type="PANTHER" id="PTHR43725:SF53">
    <property type="entry name" value="UDP-ARABINOSE 4-EPIMERASE 1"/>
    <property type="match status" value="1"/>
</dbReference>
<dbReference type="SUPFAM" id="SSF51735">
    <property type="entry name" value="NAD(P)-binding Rossmann-fold domains"/>
    <property type="match status" value="1"/>
</dbReference>
<evidence type="ECO:0000256" key="2">
    <source>
        <dbReference type="ARBA" id="ARBA00001911"/>
    </source>
</evidence>
<organism evidence="13 14">
    <name type="scientific">Nitrospirillum amazonense</name>
    <dbReference type="NCBI Taxonomy" id="28077"/>
    <lineage>
        <taxon>Bacteria</taxon>
        <taxon>Pseudomonadati</taxon>
        <taxon>Pseudomonadota</taxon>
        <taxon>Alphaproteobacteria</taxon>
        <taxon>Rhodospirillales</taxon>
        <taxon>Azospirillaceae</taxon>
        <taxon>Nitrospirillum</taxon>
    </lineage>
</organism>
<comment type="subunit">
    <text evidence="10">Homodimer.</text>
</comment>
<evidence type="ECO:0000256" key="1">
    <source>
        <dbReference type="ARBA" id="ARBA00000083"/>
    </source>
</evidence>
<evidence type="ECO:0000256" key="11">
    <source>
        <dbReference type="SAM" id="MobiDB-lite"/>
    </source>
</evidence>
<evidence type="ECO:0000256" key="8">
    <source>
        <dbReference type="ARBA" id="ARBA00023235"/>
    </source>
</evidence>
<dbReference type="RefSeq" id="WP_145617551.1">
    <property type="nucleotide sequence ID" value="NZ_JAYNFR010000006.1"/>
</dbReference>
<evidence type="ECO:0000313" key="14">
    <source>
        <dbReference type="Proteomes" id="UP000316545"/>
    </source>
</evidence>
<reference evidence="13 14" key="1">
    <citation type="submission" date="2019-06" db="EMBL/GenBank/DDBJ databases">
        <title>Genomic Encyclopedia of Type Strains, Phase IV (KMG-V): Genome sequencing to study the core and pangenomes of soil and plant-associated prokaryotes.</title>
        <authorList>
            <person name="Whitman W."/>
        </authorList>
    </citation>
    <scope>NUCLEOTIDE SEQUENCE [LARGE SCALE GENOMIC DNA]</scope>
    <source>
        <strain evidence="13 14">BR 11865</strain>
    </source>
</reference>
<evidence type="ECO:0000259" key="12">
    <source>
        <dbReference type="Pfam" id="PF01370"/>
    </source>
</evidence>
<evidence type="ECO:0000256" key="9">
    <source>
        <dbReference type="ARBA" id="ARBA00023277"/>
    </source>
</evidence>
<keyword evidence="7 10" id="KW-0520">NAD</keyword>
<dbReference type="EMBL" id="VITO01000008">
    <property type="protein sequence ID" value="TWB26323.1"/>
    <property type="molecule type" value="Genomic_DNA"/>
</dbReference>
<dbReference type="Pfam" id="PF01370">
    <property type="entry name" value="Epimerase"/>
    <property type="match status" value="1"/>
</dbReference>
<dbReference type="InterPro" id="IPR005886">
    <property type="entry name" value="UDP_G4E"/>
</dbReference>
<dbReference type="InterPro" id="IPR036291">
    <property type="entry name" value="NAD(P)-bd_dom_sf"/>
</dbReference>
<dbReference type="InterPro" id="IPR001509">
    <property type="entry name" value="Epimerase_deHydtase"/>
</dbReference>
<dbReference type="UniPathway" id="UPA00214"/>
<comment type="pathway">
    <text evidence="3 10">Carbohydrate metabolism; galactose metabolism.</text>
</comment>
<evidence type="ECO:0000256" key="6">
    <source>
        <dbReference type="ARBA" id="ARBA00018569"/>
    </source>
</evidence>